<proteinExistence type="predicted"/>
<evidence type="ECO:0000313" key="2">
    <source>
        <dbReference type="EMBL" id="ETN75200.1"/>
    </source>
</evidence>
<protein>
    <recommendedName>
        <fullName evidence="4">Secreted protein</fullName>
    </recommendedName>
</protein>
<evidence type="ECO:0000256" key="1">
    <source>
        <dbReference type="SAM" id="SignalP"/>
    </source>
</evidence>
<dbReference type="Proteomes" id="UP000053676">
    <property type="component" value="Unassembled WGS sequence"/>
</dbReference>
<dbReference type="EMBL" id="KI660311">
    <property type="protein sequence ID" value="ETN75200.1"/>
    <property type="molecule type" value="Genomic_DNA"/>
</dbReference>
<dbReference type="AlphaFoldDB" id="W2SZM1"/>
<sequence>MTRRNANAAGFFLFGELFWSLASGRFAANVALYGCFCRECKTAQSYNHDNHFWCWPWDCCIWHSDS</sequence>
<gene>
    <name evidence="2" type="ORF">NECAME_00611</name>
</gene>
<evidence type="ECO:0008006" key="4">
    <source>
        <dbReference type="Google" id="ProtNLM"/>
    </source>
</evidence>
<feature type="chain" id="PRO_5004825082" description="Secreted protein" evidence="1">
    <location>
        <begin position="25"/>
        <end position="66"/>
    </location>
</feature>
<keyword evidence="3" id="KW-1185">Reference proteome</keyword>
<accession>W2SZM1</accession>
<keyword evidence="1" id="KW-0732">Signal</keyword>
<reference evidence="3" key="1">
    <citation type="journal article" date="2014" name="Nat. Genet.">
        <title>Genome of the human hookworm Necator americanus.</title>
        <authorList>
            <person name="Tang Y.T."/>
            <person name="Gao X."/>
            <person name="Rosa B.A."/>
            <person name="Abubucker S."/>
            <person name="Hallsworth-Pepin K."/>
            <person name="Martin J."/>
            <person name="Tyagi R."/>
            <person name="Heizer E."/>
            <person name="Zhang X."/>
            <person name="Bhonagiri-Palsikar V."/>
            <person name="Minx P."/>
            <person name="Warren W.C."/>
            <person name="Wang Q."/>
            <person name="Zhan B."/>
            <person name="Hotez P.J."/>
            <person name="Sternberg P.W."/>
            <person name="Dougall A."/>
            <person name="Gaze S.T."/>
            <person name="Mulvenna J."/>
            <person name="Sotillo J."/>
            <person name="Ranganathan S."/>
            <person name="Rabelo E.M."/>
            <person name="Wilson R.K."/>
            <person name="Felgner P.L."/>
            <person name="Bethony J."/>
            <person name="Hawdon J.M."/>
            <person name="Gasser R.B."/>
            <person name="Loukas A."/>
            <person name="Mitreva M."/>
        </authorList>
    </citation>
    <scope>NUCLEOTIDE SEQUENCE [LARGE SCALE GENOMIC DNA]</scope>
</reference>
<feature type="signal peptide" evidence="1">
    <location>
        <begin position="1"/>
        <end position="24"/>
    </location>
</feature>
<organism evidence="2 3">
    <name type="scientific">Necator americanus</name>
    <name type="common">Human hookworm</name>
    <dbReference type="NCBI Taxonomy" id="51031"/>
    <lineage>
        <taxon>Eukaryota</taxon>
        <taxon>Metazoa</taxon>
        <taxon>Ecdysozoa</taxon>
        <taxon>Nematoda</taxon>
        <taxon>Chromadorea</taxon>
        <taxon>Rhabditida</taxon>
        <taxon>Rhabditina</taxon>
        <taxon>Rhabditomorpha</taxon>
        <taxon>Strongyloidea</taxon>
        <taxon>Ancylostomatidae</taxon>
        <taxon>Bunostominae</taxon>
        <taxon>Necator</taxon>
    </lineage>
</organism>
<name>W2SZM1_NECAM</name>
<dbReference type="KEGG" id="nai:NECAME_00611"/>
<evidence type="ECO:0000313" key="3">
    <source>
        <dbReference type="Proteomes" id="UP000053676"/>
    </source>
</evidence>